<dbReference type="EMBL" id="QRMS01000005">
    <property type="protein sequence ID" value="RHJ85165.1"/>
    <property type="molecule type" value="Genomic_DNA"/>
</dbReference>
<reference evidence="2 3" key="1">
    <citation type="submission" date="2018-08" db="EMBL/GenBank/DDBJ databases">
        <title>A genome reference for cultivated species of the human gut microbiota.</title>
        <authorList>
            <person name="Zou Y."/>
            <person name="Xue W."/>
            <person name="Luo G."/>
        </authorList>
    </citation>
    <scope>NUCLEOTIDE SEQUENCE [LARGE SCALE GENOMIC DNA]</scope>
    <source>
        <strain evidence="2 3">AM07-24</strain>
    </source>
</reference>
<dbReference type="InterPro" id="IPR045063">
    <property type="entry name" value="Dynamin_N"/>
</dbReference>
<dbReference type="SUPFAM" id="SSF52540">
    <property type="entry name" value="P-loop containing nucleoside triphosphate hydrolases"/>
    <property type="match status" value="1"/>
</dbReference>
<dbReference type="RefSeq" id="WP_118336344.1">
    <property type="nucleotide sequence ID" value="NZ_AP025567.1"/>
</dbReference>
<dbReference type="PANTHER" id="PTHR43681">
    <property type="entry name" value="TRANSMEMBRANE GTPASE FZO"/>
    <property type="match status" value="1"/>
</dbReference>
<comment type="caution">
    <text evidence="2">The sequence shown here is derived from an EMBL/GenBank/DDBJ whole genome shotgun (WGS) entry which is preliminary data.</text>
</comment>
<accession>A0A415DX43</accession>
<feature type="domain" description="Dynamin N-terminal" evidence="1">
    <location>
        <begin position="44"/>
        <end position="199"/>
    </location>
</feature>
<name>A0A415DX43_9FIRM</name>
<dbReference type="Proteomes" id="UP000284841">
    <property type="component" value="Unassembled WGS sequence"/>
</dbReference>
<dbReference type="STRING" id="1776384.GCA_900086585_00169"/>
<protein>
    <recommendedName>
        <fullName evidence="1">Dynamin N-terminal domain-containing protein</fullName>
    </recommendedName>
</protein>
<organism evidence="2 3">
    <name type="scientific">Emergencia timonensis</name>
    <dbReference type="NCBI Taxonomy" id="1776384"/>
    <lineage>
        <taxon>Bacteria</taxon>
        <taxon>Bacillati</taxon>
        <taxon>Bacillota</taxon>
        <taxon>Clostridia</taxon>
        <taxon>Peptostreptococcales</taxon>
        <taxon>Anaerovoracaceae</taxon>
        <taxon>Emergencia</taxon>
    </lineage>
</organism>
<evidence type="ECO:0000259" key="1">
    <source>
        <dbReference type="Pfam" id="PF00350"/>
    </source>
</evidence>
<evidence type="ECO:0000313" key="3">
    <source>
        <dbReference type="Proteomes" id="UP000284841"/>
    </source>
</evidence>
<dbReference type="CDD" id="cd09912">
    <property type="entry name" value="DLP_2"/>
    <property type="match status" value="1"/>
</dbReference>
<dbReference type="InterPro" id="IPR027417">
    <property type="entry name" value="P-loop_NTPase"/>
</dbReference>
<dbReference type="PANTHER" id="PTHR43681:SF1">
    <property type="entry name" value="SARCALUMENIN"/>
    <property type="match status" value="1"/>
</dbReference>
<sequence>MNNNVLEQARKTYQFLSGDEACSGQAQHVKMLIDKLENQDVTVSMIGQFKRGKSTLANAILEDDVLPVGIVPVTSAVTKVVYGKRAAEVHYQNGVVEPVEFSRLSEFISEQENSNNKLGVESVILHTPSKFLKNGLTFVDTPGVGSFHKNNTETAYHYMKESDAVIFLLSVDSPINQIEIDFLHNTKEFAGKFYFAINKTDIVDDNDLTAYVDYCKKLLCEMMEVEEITMFPVSAKSGRGVEELKKFIIKDCKKSAREILEESTEKKLKDAITSALTQLDFYWKAMNMEYKELDQRFETISKTVDSIKEKAAGYEAGFEIHLNEMKLQLSEKVLTLFGMEYHYDITQLPAGLVTMDKGEFLRQVEMLCEDLIGTLNRILLYREENAYTVVRRINNINKLTRQLRKIRSEL</sequence>
<keyword evidence="3" id="KW-1185">Reference proteome</keyword>
<dbReference type="Gene3D" id="3.40.50.300">
    <property type="entry name" value="P-loop containing nucleotide triphosphate hydrolases"/>
    <property type="match status" value="1"/>
</dbReference>
<dbReference type="OrthoDB" id="9802035at2"/>
<dbReference type="InterPro" id="IPR051943">
    <property type="entry name" value="TRAFAC_Dynamin-like_GTPase"/>
</dbReference>
<gene>
    <name evidence="2" type="ORF">DW099_15815</name>
</gene>
<proteinExistence type="predicted"/>
<evidence type="ECO:0000313" key="2">
    <source>
        <dbReference type="EMBL" id="RHJ85165.1"/>
    </source>
</evidence>
<dbReference type="Pfam" id="PF00350">
    <property type="entry name" value="Dynamin_N"/>
    <property type="match status" value="1"/>
</dbReference>
<dbReference type="AlphaFoldDB" id="A0A415DX43"/>